<dbReference type="RefSeq" id="WP_143928470.1">
    <property type="nucleotide sequence ID" value="NZ_VKGC01000029.1"/>
</dbReference>
<reference evidence="2" key="2">
    <citation type="submission" date="2019-07" db="EMBL/GenBank/DDBJ databases">
        <title>Helicobacter labacensis sp. nov., Helicobacter mehlei sp. nov. and Helicobacter vulpis sp. nov., isolated from gastric mucosa of red fox (Vulpis vulpis).</title>
        <authorList>
            <person name="Papic B."/>
        </authorList>
    </citation>
    <scope>NUCLEOTIDE SEQUENCE [LARGE SCALE GENOMIC DNA]</scope>
    <source>
        <strain evidence="2">L8b</strain>
    </source>
</reference>
<gene>
    <name evidence="1" type="ORF">FNE76_07520</name>
</gene>
<name>A0A553UIY5_9HELI</name>
<dbReference type="InterPro" id="IPR029024">
    <property type="entry name" value="TerB-like"/>
</dbReference>
<evidence type="ECO:0000313" key="1">
    <source>
        <dbReference type="EMBL" id="TSA80156.1"/>
    </source>
</evidence>
<proteinExistence type="predicted"/>
<organism evidence="1 2">
    <name type="scientific">Helicobacter mehlei</name>
    <dbReference type="NCBI Taxonomy" id="2316080"/>
    <lineage>
        <taxon>Bacteria</taxon>
        <taxon>Pseudomonadati</taxon>
        <taxon>Campylobacterota</taxon>
        <taxon>Epsilonproteobacteria</taxon>
        <taxon>Campylobacterales</taxon>
        <taxon>Helicobacteraceae</taxon>
        <taxon>Helicobacter</taxon>
    </lineage>
</organism>
<dbReference type="EMBL" id="VKGC01000029">
    <property type="protein sequence ID" value="TSA80156.1"/>
    <property type="molecule type" value="Genomic_DNA"/>
</dbReference>
<sequence length="128" mass="14702">MFIQDLSVEQQQVFLYLARKVIEADGVLHELQLGALDTIKKQCEYGISEKEVPLNTLGKIFTTNHAKHATLLELTSVALADSRWHDNERDTIYSYAKEMGVSTQKVDQLKDWVVKNFMLYQEAVKLLD</sequence>
<accession>A0A553UIY5</accession>
<reference evidence="1 2" key="1">
    <citation type="submission" date="2019-07" db="EMBL/GenBank/DDBJ databases">
        <title>Helicobacter labacensis sp. nov., Helicobacter mehlei sp. nov. and Helicobacter vulpis sp. nov., isolated from gastric mucosa of red fox (Vulpis vulpis).</title>
        <authorList>
            <person name="Kusar D."/>
            <person name="Gruntar I."/>
            <person name="Pate M."/>
            <person name="Zajc U."/>
            <person name="Ocepek M."/>
        </authorList>
    </citation>
    <scope>NUCLEOTIDE SEQUENCE [LARGE SCALE GENOMIC DNA]</scope>
    <source>
        <strain evidence="1 2">L8b</strain>
    </source>
</reference>
<dbReference type="SUPFAM" id="SSF158682">
    <property type="entry name" value="TerB-like"/>
    <property type="match status" value="1"/>
</dbReference>
<keyword evidence="2" id="KW-1185">Reference proteome</keyword>
<dbReference type="Proteomes" id="UP000319322">
    <property type="component" value="Unassembled WGS sequence"/>
</dbReference>
<comment type="caution">
    <text evidence="1">The sequence shown here is derived from an EMBL/GenBank/DDBJ whole genome shotgun (WGS) entry which is preliminary data.</text>
</comment>
<evidence type="ECO:0000313" key="2">
    <source>
        <dbReference type="Proteomes" id="UP000319322"/>
    </source>
</evidence>
<dbReference type="Gene3D" id="1.10.3680.10">
    <property type="entry name" value="TerB-like"/>
    <property type="match status" value="1"/>
</dbReference>
<reference evidence="1 2" key="3">
    <citation type="submission" date="2019-07" db="EMBL/GenBank/DDBJ databases">
        <authorList>
            <person name="Papic B."/>
        </authorList>
    </citation>
    <scope>NUCLEOTIDE SEQUENCE [LARGE SCALE GENOMIC DNA]</scope>
    <source>
        <strain evidence="1 2">L8b</strain>
    </source>
</reference>
<dbReference type="AlphaFoldDB" id="A0A553UIY5"/>
<protein>
    <submittedName>
        <fullName evidence="1">Molecular chaperone DnaJ</fullName>
    </submittedName>
</protein>